<dbReference type="GO" id="GO:0009897">
    <property type="term" value="C:external side of plasma membrane"/>
    <property type="evidence" value="ECO:0007669"/>
    <property type="project" value="TreeGrafter"/>
</dbReference>
<reference evidence="7" key="1">
    <citation type="submission" date="2020-03" db="EMBL/GenBank/DDBJ databases">
        <title>Melopsittacus undulatus (budgerigar) genome, bMelUnd1, maternal haplotype with Z.</title>
        <authorList>
            <person name="Gedman G."/>
            <person name="Mountcastle J."/>
            <person name="Haase B."/>
            <person name="Formenti G."/>
            <person name="Wright T."/>
            <person name="Apodaca J."/>
            <person name="Pelan S."/>
            <person name="Chow W."/>
            <person name="Rhie A."/>
            <person name="Howe K."/>
            <person name="Fedrigo O."/>
            <person name="Jarvis E.D."/>
        </authorList>
    </citation>
    <scope>NUCLEOTIDE SEQUENCE [LARGE SCALE GENOMIC DNA]</scope>
</reference>
<feature type="region of interest" description="Disordered" evidence="5">
    <location>
        <begin position="391"/>
        <end position="418"/>
    </location>
</feature>
<reference evidence="7" key="3">
    <citation type="submission" date="2025-09" db="UniProtKB">
        <authorList>
            <consortium name="Ensembl"/>
        </authorList>
    </citation>
    <scope>IDENTIFICATION</scope>
</reference>
<dbReference type="GO" id="GO:0042288">
    <property type="term" value="F:MHC class I protein binding"/>
    <property type="evidence" value="ECO:0007669"/>
    <property type="project" value="TreeGrafter"/>
</dbReference>
<evidence type="ECO:0000256" key="2">
    <source>
        <dbReference type="ARBA" id="ARBA00022729"/>
    </source>
</evidence>
<dbReference type="PANTHER" id="PTHR12080">
    <property type="entry name" value="SIGNALING LYMPHOCYTIC ACTIVATION MOLECULE"/>
    <property type="match status" value="1"/>
</dbReference>
<feature type="signal peptide" evidence="6">
    <location>
        <begin position="1"/>
        <end position="23"/>
    </location>
</feature>
<dbReference type="Proteomes" id="UP000694405">
    <property type="component" value="Chromosome 20"/>
</dbReference>
<feature type="region of interest" description="Disordered" evidence="5">
    <location>
        <begin position="284"/>
        <end position="303"/>
    </location>
</feature>
<dbReference type="Gene3D" id="2.60.40.10">
    <property type="entry name" value="Immunoglobulins"/>
    <property type="match status" value="2"/>
</dbReference>
<dbReference type="GO" id="GO:0002323">
    <property type="term" value="P:natural killer cell activation involved in immune response"/>
    <property type="evidence" value="ECO:0007669"/>
    <property type="project" value="TreeGrafter"/>
</dbReference>
<name>A0A8C6J778_MELUD</name>
<evidence type="ECO:0000313" key="8">
    <source>
        <dbReference type="Proteomes" id="UP000694405"/>
    </source>
</evidence>
<dbReference type="InterPro" id="IPR015631">
    <property type="entry name" value="CD2/SLAM_rcpt"/>
</dbReference>
<evidence type="ECO:0000256" key="3">
    <source>
        <dbReference type="ARBA" id="ARBA00023136"/>
    </source>
</evidence>
<feature type="chain" id="PRO_5043837484" evidence="6">
    <location>
        <begin position="24"/>
        <end position="418"/>
    </location>
</feature>
<evidence type="ECO:0000313" key="7">
    <source>
        <dbReference type="Ensembl" id="ENSMUNP00000009348.2"/>
    </source>
</evidence>
<evidence type="ECO:0000256" key="1">
    <source>
        <dbReference type="ARBA" id="ARBA00004370"/>
    </source>
</evidence>
<sequence length="418" mass="44652">APEPAPSFPHGMMLLCLTAPASCIPGSGPPDCEDRPVSANGILELLPGTPPWEWSRVRWRTGLDAGSYRVILVAERDGAASMRKGPFSGRAVFQQDPLSLRISPVLAADAGLYEAEFEAPGGALSPRCFRVSVWEPLQPPHVESLILPEPRGWCNLSLLCTATGAGPVSYSWSCNGDAVMEPGPRLQLRLHAGADPIVCRCNVSNAVSWSSADASASAACTGLIPWALVWVWTYTAASLWLMADPPQTGAVPSVPHSDPSHPPGHMEQALTVYEEVGKDQTGRAHVSAGGVQGGPSLQREPESRTIYTSVQPSRQVRLSRPHLRVLGSSCSASWVLCSAPQSPSLRRKRLDPALVSTAYVEVMGTGWGHGAHHIIPCTGAAPSLPMAHPKLSHMRGPWRRRKKRGSSFKALPKGNLKG</sequence>
<evidence type="ECO:0000256" key="5">
    <source>
        <dbReference type="SAM" id="MobiDB-lite"/>
    </source>
</evidence>
<comment type="subcellular location">
    <subcellularLocation>
        <location evidence="1">Membrane</location>
    </subcellularLocation>
</comment>
<dbReference type="InterPro" id="IPR013783">
    <property type="entry name" value="Ig-like_fold"/>
</dbReference>
<keyword evidence="8" id="KW-1185">Reference proteome</keyword>
<feature type="compositionally biased region" description="Basic residues" evidence="5">
    <location>
        <begin position="391"/>
        <end position="406"/>
    </location>
</feature>
<dbReference type="PANTHER" id="PTHR12080:SF56">
    <property type="entry name" value="NATURAL KILLER CELL RECEPTOR 2B4"/>
    <property type="match status" value="1"/>
</dbReference>
<proteinExistence type="predicted"/>
<evidence type="ECO:0000256" key="4">
    <source>
        <dbReference type="ARBA" id="ARBA00023180"/>
    </source>
</evidence>
<keyword evidence="3" id="KW-0472">Membrane</keyword>
<organism evidence="7 8">
    <name type="scientific">Melopsittacus undulatus</name>
    <name type="common">Budgerigar</name>
    <name type="synonym">Psittacus undulatus</name>
    <dbReference type="NCBI Taxonomy" id="13146"/>
    <lineage>
        <taxon>Eukaryota</taxon>
        <taxon>Metazoa</taxon>
        <taxon>Chordata</taxon>
        <taxon>Craniata</taxon>
        <taxon>Vertebrata</taxon>
        <taxon>Euteleostomi</taxon>
        <taxon>Archelosauria</taxon>
        <taxon>Archosauria</taxon>
        <taxon>Dinosauria</taxon>
        <taxon>Saurischia</taxon>
        <taxon>Theropoda</taxon>
        <taxon>Coelurosauria</taxon>
        <taxon>Aves</taxon>
        <taxon>Neognathae</taxon>
        <taxon>Neoaves</taxon>
        <taxon>Telluraves</taxon>
        <taxon>Australaves</taxon>
        <taxon>Psittaciformes</taxon>
        <taxon>Psittaculidae</taxon>
        <taxon>Melopsittacus</taxon>
    </lineage>
</organism>
<reference evidence="7" key="2">
    <citation type="submission" date="2025-08" db="UniProtKB">
        <authorList>
            <consortium name="Ensembl"/>
        </authorList>
    </citation>
    <scope>IDENTIFICATION</scope>
</reference>
<keyword evidence="2 6" id="KW-0732">Signal</keyword>
<dbReference type="Ensembl" id="ENSMUNT00000010807.2">
    <property type="protein sequence ID" value="ENSMUNP00000009348.2"/>
    <property type="gene ID" value="ENSMUNG00000007392.2"/>
</dbReference>
<evidence type="ECO:0000256" key="6">
    <source>
        <dbReference type="SAM" id="SignalP"/>
    </source>
</evidence>
<keyword evidence="4" id="KW-0325">Glycoprotein</keyword>
<accession>A0A8C6J778</accession>
<protein>
    <submittedName>
        <fullName evidence="7">Uncharacterized protein</fullName>
    </submittedName>
</protein>
<accession>A0A8V5GLP1</accession>
<dbReference type="AlphaFoldDB" id="A0A8C6J778"/>